<keyword evidence="8" id="KW-0350">Heme biosynthesis</keyword>
<evidence type="ECO:0000256" key="8">
    <source>
        <dbReference type="ARBA" id="ARBA00023133"/>
    </source>
</evidence>
<feature type="transmembrane region" description="Helical" evidence="13">
    <location>
        <begin position="285"/>
        <end position="306"/>
    </location>
</feature>
<evidence type="ECO:0000256" key="1">
    <source>
        <dbReference type="ARBA" id="ARBA00004141"/>
    </source>
</evidence>
<keyword evidence="2" id="KW-1003">Cell membrane</keyword>
<reference evidence="14 15" key="1">
    <citation type="submission" date="2020-07" db="EMBL/GenBank/DDBJ databases">
        <title>Genome of Haloechinothrix sp.</title>
        <authorList>
            <person name="Tang S.-K."/>
            <person name="Yang L."/>
            <person name="Zhu W.-Y."/>
        </authorList>
    </citation>
    <scope>NUCLEOTIDE SEQUENCE [LARGE SCALE GENOMIC DNA]</scope>
    <source>
        <strain evidence="14 15">YIM 98757</strain>
    </source>
</reference>
<keyword evidence="9 13" id="KW-0472">Membrane</keyword>
<keyword evidence="7" id="KW-0408">Iron</keyword>
<dbReference type="InterPro" id="IPR003780">
    <property type="entry name" value="COX15/CtaA_fam"/>
</dbReference>
<evidence type="ECO:0000256" key="2">
    <source>
        <dbReference type="ARBA" id="ARBA00022475"/>
    </source>
</evidence>
<dbReference type="EMBL" id="JACCKD010000003">
    <property type="protein sequence ID" value="MBA0125937.1"/>
    <property type="molecule type" value="Genomic_DNA"/>
</dbReference>
<dbReference type="InterPro" id="IPR050450">
    <property type="entry name" value="COX15/CtaA_HemeA_synthase"/>
</dbReference>
<evidence type="ECO:0000256" key="12">
    <source>
        <dbReference type="SAM" id="MobiDB-lite"/>
    </source>
</evidence>
<proteinExistence type="predicted"/>
<dbReference type="Pfam" id="PF02628">
    <property type="entry name" value="COX15-CtaA"/>
    <property type="match status" value="1"/>
</dbReference>
<evidence type="ECO:0000313" key="15">
    <source>
        <dbReference type="Proteomes" id="UP000582974"/>
    </source>
</evidence>
<evidence type="ECO:0000256" key="4">
    <source>
        <dbReference type="ARBA" id="ARBA00022723"/>
    </source>
</evidence>
<dbReference type="RefSeq" id="WP_180892963.1">
    <property type="nucleotide sequence ID" value="NZ_JACCKD010000003.1"/>
</dbReference>
<dbReference type="GO" id="GO:0006784">
    <property type="term" value="P:heme A biosynthetic process"/>
    <property type="evidence" value="ECO:0007669"/>
    <property type="project" value="InterPro"/>
</dbReference>
<accession>A0A838A9R2</accession>
<keyword evidence="6" id="KW-0560">Oxidoreductase</keyword>
<evidence type="ECO:0000256" key="9">
    <source>
        <dbReference type="ARBA" id="ARBA00023136"/>
    </source>
</evidence>
<organism evidence="14 15">
    <name type="scientific">Haloechinothrix aidingensis</name>
    <dbReference type="NCBI Taxonomy" id="2752311"/>
    <lineage>
        <taxon>Bacteria</taxon>
        <taxon>Bacillati</taxon>
        <taxon>Actinomycetota</taxon>
        <taxon>Actinomycetes</taxon>
        <taxon>Pseudonocardiales</taxon>
        <taxon>Pseudonocardiaceae</taxon>
        <taxon>Haloechinothrix</taxon>
    </lineage>
</organism>
<keyword evidence="5 13" id="KW-1133">Transmembrane helix</keyword>
<keyword evidence="4" id="KW-0479">Metal-binding</keyword>
<gene>
    <name evidence="14" type="ORF">H0B56_10325</name>
</gene>
<feature type="transmembrane region" description="Helical" evidence="13">
    <location>
        <begin position="184"/>
        <end position="207"/>
    </location>
</feature>
<keyword evidence="3 13" id="KW-0812">Transmembrane</keyword>
<dbReference type="PANTHER" id="PTHR35457:SF1">
    <property type="entry name" value="HEME A SYNTHASE"/>
    <property type="match status" value="1"/>
</dbReference>
<feature type="transmembrane region" description="Helical" evidence="13">
    <location>
        <begin position="117"/>
        <end position="135"/>
    </location>
</feature>
<comment type="subcellular location">
    <subcellularLocation>
        <location evidence="1">Membrane</location>
        <topology evidence="1">Multi-pass membrane protein</topology>
    </subcellularLocation>
</comment>
<dbReference type="Proteomes" id="UP000582974">
    <property type="component" value="Unassembled WGS sequence"/>
</dbReference>
<dbReference type="GO" id="GO:0016020">
    <property type="term" value="C:membrane"/>
    <property type="evidence" value="ECO:0007669"/>
    <property type="project" value="UniProtKB-SubCell"/>
</dbReference>
<feature type="transmembrane region" description="Helical" evidence="13">
    <location>
        <begin position="86"/>
        <end position="105"/>
    </location>
</feature>
<dbReference type="GO" id="GO:0016491">
    <property type="term" value="F:oxidoreductase activity"/>
    <property type="evidence" value="ECO:0007669"/>
    <property type="project" value="UniProtKB-KW"/>
</dbReference>
<evidence type="ECO:0000256" key="13">
    <source>
        <dbReference type="SAM" id="Phobius"/>
    </source>
</evidence>
<feature type="transmembrane region" description="Helical" evidence="13">
    <location>
        <begin position="141"/>
        <end position="163"/>
    </location>
</feature>
<feature type="transmembrane region" description="Helical" evidence="13">
    <location>
        <begin position="227"/>
        <end position="247"/>
    </location>
</feature>
<evidence type="ECO:0000256" key="7">
    <source>
        <dbReference type="ARBA" id="ARBA00023004"/>
    </source>
</evidence>
<protein>
    <submittedName>
        <fullName evidence="14">Heme A synthase</fullName>
    </submittedName>
</protein>
<dbReference type="AlphaFoldDB" id="A0A838A9R2"/>
<keyword evidence="15" id="KW-1185">Reference proteome</keyword>
<evidence type="ECO:0000256" key="3">
    <source>
        <dbReference type="ARBA" id="ARBA00022692"/>
    </source>
</evidence>
<evidence type="ECO:0000256" key="10">
    <source>
        <dbReference type="ARBA" id="ARBA00023157"/>
    </source>
</evidence>
<dbReference type="PANTHER" id="PTHR35457">
    <property type="entry name" value="HEME A SYNTHASE"/>
    <property type="match status" value="1"/>
</dbReference>
<evidence type="ECO:0000313" key="14">
    <source>
        <dbReference type="EMBL" id="MBA0125937.1"/>
    </source>
</evidence>
<evidence type="ECO:0000256" key="5">
    <source>
        <dbReference type="ARBA" id="ARBA00022989"/>
    </source>
</evidence>
<evidence type="ECO:0000256" key="11">
    <source>
        <dbReference type="ARBA" id="ARBA00023444"/>
    </source>
</evidence>
<feature type="transmembrane region" description="Helical" evidence="13">
    <location>
        <begin position="259"/>
        <end position="279"/>
    </location>
</feature>
<evidence type="ECO:0000256" key="6">
    <source>
        <dbReference type="ARBA" id="ARBA00023002"/>
    </source>
</evidence>
<keyword evidence="10" id="KW-1015">Disulfide bond</keyword>
<feature type="region of interest" description="Disordered" evidence="12">
    <location>
        <begin position="311"/>
        <end position="331"/>
    </location>
</feature>
<name>A0A838A9R2_9PSEU</name>
<sequence length="331" mass="34516">MLLAVSTVARSLLDRLPHPSARVLAVVGAATVATQAGIGVTGSVVRVTDSGLACPTWPQCHTGAMTPRPHPDYPMLNQWIEFGNRLLTVVVVLVAVAALITALRIRRAHPGRDRPVRLAWVILGGVALQGGIGALTVQADLVWWMVATHFLASTILVWLAVLLAHAFNEGDRPGRFHLGERGRALLVALGVVIGAIVVSGAVVTGAGPHAGDPDTERLDVPLDVVTTVHAAAVAVFLLVLAALGLLVARGAPTRFTRRYALLCGVVLAQGSLGVVQYRLGVPDPLVSLHVLGSFAVLITTATLWCAGRDRGPAPREVSGPAAVPGLADRAR</sequence>
<dbReference type="GO" id="GO:0046872">
    <property type="term" value="F:metal ion binding"/>
    <property type="evidence" value="ECO:0007669"/>
    <property type="project" value="UniProtKB-KW"/>
</dbReference>
<comment type="pathway">
    <text evidence="11">Porphyrin-containing compound metabolism.</text>
</comment>
<comment type="caution">
    <text evidence="14">The sequence shown here is derived from an EMBL/GenBank/DDBJ whole genome shotgun (WGS) entry which is preliminary data.</text>
</comment>